<keyword evidence="3" id="KW-0479">Metal-binding</keyword>
<evidence type="ECO:0000256" key="4">
    <source>
        <dbReference type="ARBA" id="ARBA00022737"/>
    </source>
</evidence>
<gene>
    <name evidence="7" type="ORF">OXX778_LOCUS1364</name>
</gene>
<keyword evidence="8" id="KW-1185">Reference proteome</keyword>
<sequence>MGTFSSKSEHSQCLKNKLRNLPFEHPTNRDYEFLSYQTALEKEEIKQIIENFLETHPDGRMNRKEYFELFQSLRKEPPEKLQVLLENIFRALGIEDMEADLLTLREFFITFSLNSLGDFKKKVEYAFELYDTNHDNALDVDEARDVVYGIMELFKPPKEKTLNDITKDCIQNMKVTCVVKKGN</sequence>
<comment type="similarity">
    <text evidence="1">Belongs to the recoverin family.</text>
</comment>
<evidence type="ECO:0000256" key="2">
    <source>
        <dbReference type="ARBA" id="ARBA00022707"/>
    </source>
</evidence>
<dbReference type="InterPro" id="IPR028846">
    <property type="entry name" value="Recoverin"/>
</dbReference>
<evidence type="ECO:0000313" key="8">
    <source>
        <dbReference type="Proteomes" id="UP000663879"/>
    </source>
</evidence>
<name>A0A813MFG8_9BILA</name>
<dbReference type="Proteomes" id="UP000663879">
    <property type="component" value="Unassembled WGS sequence"/>
</dbReference>
<dbReference type="Gene3D" id="1.10.238.10">
    <property type="entry name" value="EF-hand"/>
    <property type="match status" value="1"/>
</dbReference>
<dbReference type="AlphaFoldDB" id="A0A813MFG8"/>
<evidence type="ECO:0000259" key="6">
    <source>
        <dbReference type="PROSITE" id="PS50222"/>
    </source>
</evidence>
<reference evidence="7" key="1">
    <citation type="submission" date="2021-02" db="EMBL/GenBank/DDBJ databases">
        <authorList>
            <person name="Nowell W R."/>
        </authorList>
    </citation>
    <scope>NUCLEOTIDE SEQUENCE</scope>
    <source>
        <strain evidence="7">Ploen Becks lab</strain>
    </source>
</reference>
<dbReference type="GO" id="GO:0005509">
    <property type="term" value="F:calcium ion binding"/>
    <property type="evidence" value="ECO:0007669"/>
    <property type="project" value="InterPro"/>
</dbReference>
<evidence type="ECO:0000313" key="7">
    <source>
        <dbReference type="EMBL" id="CAF0713643.1"/>
    </source>
</evidence>
<evidence type="ECO:0000256" key="5">
    <source>
        <dbReference type="ARBA" id="ARBA00023288"/>
    </source>
</evidence>
<dbReference type="PANTHER" id="PTHR23055:SF178">
    <property type="entry name" value="NEUROCALCIN HOMOLOG"/>
    <property type="match status" value="1"/>
</dbReference>
<keyword evidence="5" id="KW-0449">Lipoprotein</keyword>
<evidence type="ECO:0000256" key="3">
    <source>
        <dbReference type="ARBA" id="ARBA00022723"/>
    </source>
</evidence>
<dbReference type="EMBL" id="CAJNOC010000085">
    <property type="protein sequence ID" value="CAF0713643.1"/>
    <property type="molecule type" value="Genomic_DNA"/>
</dbReference>
<dbReference type="InterPro" id="IPR011992">
    <property type="entry name" value="EF-hand-dom_pair"/>
</dbReference>
<dbReference type="InterPro" id="IPR002048">
    <property type="entry name" value="EF_hand_dom"/>
</dbReference>
<organism evidence="7 8">
    <name type="scientific">Brachionus calyciflorus</name>
    <dbReference type="NCBI Taxonomy" id="104777"/>
    <lineage>
        <taxon>Eukaryota</taxon>
        <taxon>Metazoa</taxon>
        <taxon>Spiralia</taxon>
        <taxon>Gnathifera</taxon>
        <taxon>Rotifera</taxon>
        <taxon>Eurotatoria</taxon>
        <taxon>Monogononta</taxon>
        <taxon>Pseudotrocha</taxon>
        <taxon>Ploima</taxon>
        <taxon>Brachionidae</taxon>
        <taxon>Brachionus</taxon>
    </lineage>
</organism>
<dbReference type="SUPFAM" id="SSF47473">
    <property type="entry name" value="EF-hand"/>
    <property type="match status" value="1"/>
</dbReference>
<dbReference type="PROSITE" id="PS50222">
    <property type="entry name" value="EF_HAND_2"/>
    <property type="match status" value="1"/>
</dbReference>
<comment type="caution">
    <text evidence="7">The sequence shown here is derived from an EMBL/GenBank/DDBJ whole genome shotgun (WGS) entry which is preliminary data.</text>
</comment>
<accession>A0A813MFG8</accession>
<evidence type="ECO:0000256" key="1">
    <source>
        <dbReference type="ARBA" id="ARBA00006049"/>
    </source>
</evidence>
<dbReference type="PANTHER" id="PTHR23055">
    <property type="entry name" value="CALCIUM BINDING PROTEINS"/>
    <property type="match status" value="1"/>
</dbReference>
<protein>
    <recommendedName>
        <fullName evidence="6">EF-hand domain-containing protein</fullName>
    </recommendedName>
</protein>
<keyword evidence="2" id="KW-0519">Myristate</keyword>
<proteinExistence type="inferred from homology"/>
<keyword evidence="4" id="KW-0677">Repeat</keyword>
<feature type="domain" description="EF-hand" evidence="6">
    <location>
        <begin position="118"/>
        <end position="153"/>
    </location>
</feature>